<keyword evidence="2" id="KW-1185">Reference proteome</keyword>
<dbReference type="HOGENOM" id="CLU_2217286_0_0_6"/>
<sequence length="106" mass="12526">MNTAELEEKYDAFLKSYRFPSDVKNRFLRKNAELDKLSRMADNLACNILFLKYYFEKARVGEDQYSMASNYAFIADGKEIVVNMNESPDFKDKEVYLKWLLDVINN</sequence>
<dbReference type="AlphaFoldDB" id="N8YBG8"/>
<proteinExistence type="predicted"/>
<dbReference type="EMBL" id="APPN01000061">
    <property type="protein sequence ID" value="ENV33981.1"/>
    <property type="molecule type" value="Genomic_DNA"/>
</dbReference>
<evidence type="ECO:0000313" key="1">
    <source>
        <dbReference type="EMBL" id="ENV33981.1"/>
    </source>
</evidence>
<name>N8YBG8_9GAMM</name>
<accession>N8YBG8</accession>
<gene>
    <name evidence="1" type="ORF">F960_01671</name>
</gene>
<dbReference type="RefSeq" id="WP_004861320.1">
    <property type="nucleotide sequence ID" value="NZ_ASYY01000114.1"/>
</dbReference>
<dbReference type="Proteomes" id="UP000013117">
    <property type="component" value="Unassembled WGS sequence"/>
</dbReference>
<evidence type="ECO:0000313" key="2">
    <source>
        <dbReference type="Proteomes" id="UP000013117"/>
    </source>
</evidence>
<reference evidence="1 2" key="1">
    <citation type="submission" date="2013-02" db="EMBL/GenBank/DDBJ databases">
        <title>The Genome Sequence of Acinetobacter gerneri CIP 107464.</title>
        <authorList>
            <consortium name="The Broad Institute Genome Sequencing Platform"/>
            <consortium name="The Broad Institute Genome Sequencing Center for Infectious Disease"/>
            <person name="Cerqueira G."/>
            <person name="Feldgarden M."/>
            <person name="Courvalin P."/>
            <person name="Perichon B."/>
            <person name="Grillot-Courvalin C."/>
            <person name="Clermont D."/>
            <person name="Rocha E."/>
            <person name="Yoon E.-J."/>
            <person name="Nemec A."/>
            <person name="Walker B."/>
            <person name="Young S.K."/>
            <person name="Zeng Q."/>
            <person name="Gargeya S."/>
            <person name="Fitzgerald M."/>
            <person name="Haas B."/>
            <person name="Abouelleil A."/>
            <person name="Alvarado L."/>
            <person name="Arachchi H.M."/>
            <person name="Berlin A.M."/>
            <person name="Chapman S.B."/>
            <person name="Dewar J."/>
            <person name="Goldberg J."/>
            <person name="Griggs A."/>
            <person name="Gujja S."/>
            <person name="Hansen M."/>
            <person name="Howarth C."/>
            <person name="Imamovic A."/>
            <person name="Larimer J."/>
            <person name="McCowan C."/>
            <person name="Murphy C."/>
            <person name="Neiman D."/>
            <person name="Pearson M."/>
            <person name="Priest M."/>
            <person name="Roberts A."/>
            <person name="Saif S."/>
            <person name="Shea T."/>
            <person name="Sisk P."/>
            <person name="Sykes S."/>
            <person name="Wortman J."/>
            <person name="Nusbaum C."/>
            <person name="Birren B."/>
        </authorList>
    </citation>
    <scope>NUCLEOTIDE SEQUENCE [LARGE SCALE GENOMIC DNA]</scope>
    <source>
        <strain evidence="1 2">CIP 107464</strain>
    </source>
</reference>
<dbReference type="GeneID" id="84211977"/>
<protein>
    <submittedName>
        <fullName evidence="1">Uncharacterized protein</fullName>
    </submittedName>
</protein>
<organism evidence="1 2">
    <name type="scientific">Acinetobacter gerneri DSM 14967 = CIP 107464 = MTCC 9824</name>
    <dbReference type="NCBI Taxonomy" id="1120926"/>
    <lineage>
        <taxon>Bacteria</taxon>
        <taxon>Pseudomonadati</taxon>
        <taxon>Pseudomonadota</taxon>
        <taxon>Gammaproteobacteria</taxon>
        <taxon>Moraxellales</taxon>
        <taxon>Moraxellaceae</taxon>
        <taxon>Acinetobacter</taxon>
    </lineage>
</organism>
<comment type="caution">
    <text evidence="1">The sequence shown here is derived from an EMBL/GenBank/DDBJ whole genome shotgun (WGS) entry which is preliminary data.</text>
</comment>